<dbReference type="PANTHER" id="PTHR48169">
    <property type="entry name" value="DED DOMAIN-CONTAINING PROTEIN"/>
    <property type="match status" value="1"/>
</dbReference>
<evidence type="ECO:0000256" key="2">
    <source>
        <dbReference type="ARBA" id="ARBA00022670"/>
    </source>
</evidence>
<protein>
    <submittedName>
        <fullName evidence="10">CASP3</fullName>
        <ecNumber evidence="10">3.4.22.56</ecNumber>
    </submittedName>
</protein>
<dbReference type="SUPFAM" id="SSF52129">
    <property type="entry name" value="Caspase-like"/>
    <property type="match status" value="1"/>
</dbReference>
<dbReference type="InterPro" id="IPR029030">
    <property type="entry name" value="Caspase-like_dom_sf"/>
</dbReference>
<evidence type="ECO:0000256" key="1">
    <source>
        <dbReference type="ARBA" id="ARBA00010134"/>
    </source>
</evidence>
<dbReference type="InterPro" id="IPR016129">
    <property type="entry name" value="Caspase_his_AS"/>
</dbReference>
<dbReference type="Pfam" id="PF00656">
    <property type="entry name" value="Peptidase_C14"/>
    <property type="match status" value="1"/>
</dbReference>
<keyword evidence="5" id="KW-0788">Thiol protease</keyword>
<comment type="caution">
    <text evidence="10">The sequence shown here is derived from an EMBL/GenBank/DDBJ whole genome shotgun (WGS) entry which is preliminary data.</text>
</comment>
<evidence type="ECO:0000256" key="5">
    <source>
        <dbReference type="ARBA" id="ARBA00022807"/>
    </source>
</evidence>
<proteinExistence type="inferred from homology"/>
<dbReference type="EMBL" id="CAJPWZ010000713">
    <property type="protein sequence ID" value="CAG2199194.1"/>
    <property type="molecule type" value="Genomic_DNA"/>
</dbReference>
<dbReference type="PROSITE" id="PS01121">
    <property type="entry name" value="CASPASE_HIS"/>
    <property type="match status" value="1"/>
</dbReference>
<evidence type="ECO:0000313" key="11">
    <source>
        <dbReference type="Proteomes" id="UP000683360"/>
    </source>
</evidence>
<dbReference type="GO" id="GO:0004197">
    <property type="term" value="F:cysteine-type endopeptidase activity"/>
    <property type="evidence" value="ECO:0007669"/>
    <property type="project" value="InterPro"/>
</dbReference>
<dbReference type="SMART" id="SM00115">
    <property type="entry name" value="CASc"/>
    <property type="match status" value="1"/>
</dbReference>
<evidence type="ECO:0000256" key="6">
    <source>
        <dbReference type="ARBA" id="ARBA00023145"/>
    </source>
</evidence>
<keyword evidence="11" id="KW-1185">Reference proteome</keyword>
<dbReference type="GO" id="GO:0005737">
    <property type="term" value="C:cytoplasm"/>
    <property type="evidence" value="ECO:0007669"/>
    <property type="project" value="UniProtKB-ARBA"/>
</dbReference>
<organism evidence="10 11">
    <name type="scientific">Mytilus edulis</name>
    <name type="common">Blue mussel</name>
    <dbReference type="NCBI Taxonomy" id="6550"/>
    <lineage>
        <taxon>Eukaryota</taxon>
        <taxon>Metazoa</taxon>
        <taxon>Spiralia</taxon>
        <taxon>Lophotrochozoa</taxon>
        <taxon>Mollusca</taxon>
        <taxon>Bivalvia</taxon>
        <taxon>Autobranchia</taxon>
        <taxon>Pteriomorphia</taxon>
        <taxon>Mytilida</taxon>
        <taxon>Mytiloidea</taxon>
        <taxon>Mytilidae</taxon>
        <taxon>Mytilinae</taxon>
        <taxon>Mytilus</taxon>
    </lineage>
</organism>
<dbReference type="InterPro" id="IPR011600">
    <property type="entry name" value="Pept_C14_caspase"/>
</dbReference>
<dbReference type="Proteomes" id="UP000683360">
    <property type="component" value="Unassembled WGS sequence"/>
</dbReference>
<evidence type="ECO:0000256" key="7">
    <source>
        <dbReference type="RuleBase" id="RU003971"/>
    </source>
</evidence>
<dbReference type="InterPro" id="IPR002138">
    <property type="entry name" value="Pept_C14_p10"/>
</dbReference>
<dbReference type="EC" id="3.4.22.56" evidence="10"/>
<evidence type="ECO:0000256" key="4">
    <source>
        <dbReference type="ARBA" id="ARBA00022801"/>
    </source>
</evidence>
<dbReference type="AlphaFoldDB" id="A0A8S3QWT4"/>
<sequence>MNRESSGLCIIFNMETVGNTSRYGTDIDVERLKDSFGRLGFDVEVKHNPSRRDINNYMNDVKSVNHNRKDSFACVLLSHGRDGHIRSSANEDVPLFEIIEPVKTCESLVGKPKLFFVQACRGTRTDSGMLTDAIEDINSDNLRKLSSHSDVLVSYATIEDFVAYRNGHDGSIYIKSLCYLLDNEGFSTNMTDILNKVNRITVNAFDKSSIEKKTSYYRNGQVVKEKYYYNDRTRRVVNVENTHTENHEETSSDSGQEYVI</sequence>
<keyword evidence="2" id="KW-0645">Protease</keyword>
<feature type="domain" description="Caspase family p10" evidence="8">
    <location>
        <begin position="141"/>
        <end position="230"/>
    </location>
</feature>
<feature type="domain" description="Caspase family p20" evidence="9">
    <location>
        <begin position="10"/>
        <end position="124"/>
    </location>
</feature>
<dbReference type="PRINTS" id="PR00376">
    <property type="entry name" value="IL1BCENZYME"/>
</dbReference>
<accession>A0A8S3QWT4</accession>
<dbReference type="Gene3D" id="3.40.50.1460">
    <property type="match status" value="1"/>
</dbReference>
<reference evidence="10" key="1">
    <citation type="submission" date="2021-03" db="EMBL/GenBank/DDBJ databases">
        <authorList>
            <person name="Bekaert M."/>
        </authorList>
    </citation>
    <scope>NUCLEOTIDE SEQUENCE</scope>
</reference>
<dbReference type="OrthoDB" id="6116485at2759"/>
<dbReference type="InterPro" id="IPR033139">
    <property type="entry name" value="Caspase_cys_AS"/>
</dbReference>
<comment type="similarity">
    <text evidence="1 7">Belongs to the peptidase C14A family.</text>
</comment>
<dbReference type="PROSITE" id="PS01122">
    <property type="entry name" value="CASPASE_CYS"/>
    <property type="match status" value="1"/>
</dbReference>
<dbReference type="GO" id="GO:0006915">
    <property type="term" value="P:apoptotic process"/>
    <property type="evidence" value="ECO:0007669"/>
    <property type="project" value="UniProtKB-KW"/>
</dbReference>
<evidence type="ECO:0000259" key="8">
    <source>
        <dbReference type="PROSITE" id="PS50207"/>
    </source>
</evidence>
<keyword evidence="3" id="KW-0053">Apoptosis</keyword>
<name>A0A8S3QWT4_MYTED</name>
<dbReference type="GO" id="GO:0051604">
    <property type="term" value="P:protein maturation"/>
    <property type="evidence" value="ECO:0007669"/>
    <property type="project" value="UniProtKB-ARBA"/>
</dbReference>
<gene>
    <name evidence="10" type="ORF">MEDL_13901</name>
</gene>
<dbReference type="GO" id="GO:0043067">
    <property type="term" value="P:regulation of programmed cell death"/>
    <property type="evidence" value="ECO:0007669"/>
    <property type="project" value="UniProtKB-ARBA"/>
</dbReference>
<dbReference type="PROSITE" id="PS50208">
    <property type="entry name" value="CASPASE_P20"/>
    <property type="match status" value="1"/>
</dbReference>
<evidence type="ECO:0000259" key="9">
    <source>
        <dbReference type="PROSITE" id="PS50208"/>
    </source>
</evidence>
<keyword evidence="6" id="KW-0865">Zymogen</keyword>
<dbReference type="PROSITE" id="PS50207">
    <property type="entry name" value="CASPASE_P10"/>
    <property type="match status" value="1"/>
</dbReference>
<dbReference type="InterPro" id="IPR015917">
    <property type="entry name" value="Pept_C14A"/>
</dbReference>
<dbReference type="InterPro" id="IPR001309">
    <property type="entry name" value="Pept_C14_p20"/>
</dbReference>
<dbReference type="PANTHER" id="PTHR48169:SF7">
    <property type="entry name" value="CASPASE 10"/>
    <property type="match status" value="1"/>
</dbReference>
<keyword evidence="4 10" id="KW-0378">Hydrolase</keyword>
<dbReference type="GO" id="GO:0006508">
    <property type="term" value="P:proteolysis"/>
    <property type="evidence" value="ECO:0007669"/>
    <property type="project" value="UniProtKB-KW"/>
</dbReference>
<evidence type="ECO:0000313" key="10">
    <source>
        <dbReference type="EMBL" id="CAG2199194.1"/>
    </source>
</evidence>
<evidence type="ECO:0000256" key="3">
    <source>
        <dbReference type="ARBA" id="ARBA00022703"/>
    </source>
</evidence>